<dbReference type="STRING" id="1620.IV67_GL001017"/>
<evidence type="ECO:0000313" key="2">
    <source>
        <dbReference type="Proteomes" id="UP000051673"/>
    </source>
</evidence>
<organism evidence="1 2">
    <name type="scientific">Weissella minor</name>
    <dbReference type="NCBI Taxonomy" id="1620"/>
    <lineage>
        <taxon>Bacteria</taxon>
        <taxon>Bacillati</taxon>
        <taxon>Bacillota</taxon>
        <taxon>Bacilli</taxon>
        <taxon>Lactobacillales</taxon>
        <taxon>Lactobacillaceae</taxon>
        <taxon>Weissella</taxon>
    </lineage>
</organism>
<dbReference type="AlphaFoldDB" id="A0A0R2JF43"/>
<proteinExistence type="predicted"/>
<name>A0A0R2JF43_9LACO</name>
<keyword evidence="2" id="KW-1185">Reference proteome</keyword>
<dbReference type="Proteomes" id="UP000051673">
    <property type="component" value="Unassembled WGS sequence"/>
</dbReference>
<dbReference type="EMBL" id="JQCD01000031">
    <property type="protein sequence ID" value="KRN75968.1"/>
    <property type="molecule type" value="Genomic_DNA"/>
</dbReference>
<sequence length="118" mass="13305">MKAVIKMADQKIPQDMQEVADQVTLMQARGFDVSETDVIREALKAGFQAIVDDRMDGNYDTVRWDDEFFALQIVSFGDELEGEAKPAEGEADFVEQFKVNANQVWFKLDNVAAKVIGR</sequence>
<gene>
    <name evidence="1" type="ORF">IV67_GL001017</name>
</gene>
<reference evidence="1 2" key="1">
    <citation type="journal article" date="2015" name="Genome Announc.">
        <title>Expanding the biotechnology potential of lactobacilli through comparative genomics of 213 strains and associated genera.</title>
        <authorList>
            <person name="Sun Z."/>
            <person name="Harris H.M."/>
            <person name="McCann A."/>
            <person name="Guo C."/>
            <person name="Argimon S."/>
            <person name="Zhang W."/>
            <person name="Yang X."/>
            <person name="Jeffery I.B."/>
            <person name="Cooney J.C."/>
            <person name="Kagawa T.F."/>
            <person name="Liu W."/>
            <person name="Song Y."/>
            <person name="Salvetti E."/>
            <person name="Wrobel A."/>
            <person name="Rasinkangas P."/>
            <person name="Parkhill J."/>
            <person name="Rea M.C."/>
            <person name="O'Sullivan O."/>
            <person name="Ritari J."/>
            <person name="Douillard F.P."/>
            <person name="Paul Ross R."/>
            <person name="Yang R."/>
            <person name="Briner A.E."/>
            <person name="Felis G.E."/>
            <person name="de Vos W.M."/>
            <person name="Barrangou R."/>
            <person name="Klaenhammer T.R."/>
            <person name="Caufield P.W."/>
            <person name="Cui Y."/>
            <person name="Zhang H."/>
            <person name="O'Toole P.W."/>
        </authorList>
    </citation>
    <scope>NUCLEOTIDE SEQUENCE [LARGE SCALE GENOMIC DNA]</scope>
    <source>
        <strain evidence="1 2">DSM 20014</strain>
    </source>
</reference>
<dbReference type="PATRIC" id="fig|1620.3.peg.1032"/>
<accession>A0A0R2JF43</accession>
<evidence type="ECO:0000313" key="1">
    <source>
        <dbReference type="EMBL" id="KRN75968.1"/>
    </source>
</evidence>
<protein>
    <submittedName>
        <fullName evidence="1">Uncharacterized protein</fullName>
    </submittedName>
</protein>
<comment type="caution">
    <text evidence="1">The sequence shown here is derived from an EMBL/GenBank/DDBJ whole genome shotgun (WGS) entry which is preliminary data.</text>
</comment>